<feature type="transmembrane region" description="Helical" evidence="1">
    <location>
        <begin position="31"/>
        <end position="51"/>
    </location>
</feature>
<evidence type="ECO:0000313" key="2">
    <source>
        <dbReference type="EMBL" id="CCQ57466.1"/>
    </source>
</evidence>
<reference evidence="2 3" key="1">
    <citation type="submission" date="2013-01" db="EMBL/GenBank/DDBJ databases">
        <authorList>
            <person name="Bench S."/>
        </authorList>
    </citation>
    <scope>NUCLEOTIDE SEQUENCE [LARGE SCALE GENOMIC DNA]</scope>
    <source>
        <strain evidence="2 3">WH 0005</strain>
    </source>
</reference>
<reference evidence="2 3" key="2">
    <citation type="submission" date="2013-09" db="EMBL/GenBank/DDBJ databases">
        <title>Whole genome comparison of six Crocosphaera watsonii strains with differing phenotypes.</title>
        <authorList>
            <person name="Bench S.R."/>
            <person name="Heller P."/>
            <person name="Frank I."/>
            <person name="Arciniega M."/>
            <person name="Shilova I.N."/>
            <person name="Zehr J.P."/>
        </authorList>
    </citation>
    <scope>NUCLEOTIDE SEQUENCE [LARGE SCALE GENOMIC DNA]</scope>
    <source>
        <strain evidence="2 3">WH 0005</strain>
    </source>
</reference>
<feature type="transmembrane region" description="Helical" evidence="1">
    <location>
        <begin position="6"/>
        <end position="24"/>
    </location>
</feature>
<dbReference type="EMBL" id="CAQL01000832">
    <property type="protein sequence ID" value="CCQ57466.1"/>
    <property type="molecule type" value="Genomic_DNA"/>
</dbReference>
<dbReference type="Proteomes" id="UP000017981">
    <property type="component" value="Unassembled WGS sequence"/>
</dbReference>
<name>T2IV09_CROWT</name>
<proteinExistence type="predicted"/>
<comment type="caution">
    <text evidence="2">The sequence shown here is derived from an EMBL/GenBank/DDBJ whole genome shotgun (WGS) entry which is preliminary data.</text>
</comment>
<organism evidence="2 3">
    <name type="scientific">Crocosphaera watsonii WH 0005</name>
    <dbReference type="NCBI Taxonomy" id="423472"/>
    <lineage>
        <taxon>Bacteria</taxon>
        <taxon>Bacillati</taxon>
        <taxon>Cyanobacteriota</taxon>
        <taxon>Cyanophyceae</taxon>
        <taxon>Oscillatoriophycideae</taxon>
        <taxon>Chroococcales</taxon>
        <taxon>Aphanothecaceae</taxon>
        <taxon>Crocosphaera</taxon>
    </lineage>
</organism>
<keyword evidence="1" id="KW-0812">Transmembrane</keyword>
<feature type="transmembrane region" description="Helical" evidence="1">
    <location>
        <begin position="57"/>
        <end position="74"/>
    </location>
</feature>
<dbReference type="RefSeq" id="WP_021833510.1">
    <property type="nucleotide sequence ID" value="NZ_CAQL01000832.1"/>
</dbReference>
<evidence type="ECO:0000256" key="1">
    <source>
        <dbReference type="SAM" id="Phobius"/>
    </source>
</evidence>
<feature type="transmembrane region" description="Helical" evidence="1">
    <location>
        <begin position="171"/>
        <end position="192"/>
    </location>
</feature>
<accession>T2IV09</accession>
<feature type="transmembrane region" description="Helical" evidence="1">
    <location>
        <begin position="295"/>
        <end position="319"/>
    </location>
</feature>
<feature type="transmembrane region" description="Helical" evidence="1">
    <location>
        <begin position="267"/>
        <end position="283"/>
    </location>
</feature>
<feature type="transmembrane region" description="Helical" evidence="1">
    <location>
        <begin position="95"/>
        <end position="115"/>
    </location>
</feature>
<feature type="transmembrane region" description="Helical" evidence="1">
    <location>
        <begin position="442"/>
        <end position="461"/>
    </location>
</feature>
<keyword evidence="1" id="KW-1133">Transmembrane helix</keyword>
<protein>
    <submittedName>
        <fullName evidence="2">Uncharacterized protein</fullName>
    </submittedName>
</protein>
<sequence length="670" mass="76156">MIVVISILEILLLCLGASVLIYRTQLRISEALSSGIIITFITLSLIFQTAFLLGQPNLAFALEGVLIIISLFILKKRSKYLIYFYQRFKNFSSQYKLIVGLLSIPWTYLGLQAVLLPPANWDSMTYNLARVMLFQQEKSLYLTEITTHRQAVFPVGSDILHHIFLRFYTDYGIGIFSFLAYVSIGLGTYALCRRYTSSQISLMATLVIISLPEVVYQSTSTKNDIITAATAIFCFLTVHRLLEKLTLTDVILLTLGLAFGISAKTSFLGFILPFSLFFGLLLLKKYKVGVLIKLIADNSLPFILLIIPIVILSQLWLFIHNHYFWGGWSGAETFTSIHKQSDGLKGAVANLVRYVFQSVHFLKLGDILFESISGLTLSNTLQNTYDSWLQPLLGDAGIGKDFTPAFNILWTPHEDLSWFGPFGFLLVIPGIIYSILRGKKSLQALSLTLMGYAVILCYKVVWMPWNGRFFSLFFAASGVCVAYFIESVKFKRKFLIKSISYASILILFLSCAVNESKPLNIIPNQTLTGSHLIPLKWAHNIMHESIWAKTNWGRNRLYYAENHYFYRDKNSRLLDFKDTIPPESNIVLVAGEDSWIYHYLLSNPDQKFTPVSLLLNPDVNPLDFDYLLCIDEECRYRKFNVNENTLLDLISSTQPGELIELKHRVKIEGN</sequence>
<gene>
    <name evidence="2" type="ORF">CWATWH0005_2098</name>
</gene>
<dbReference type="AlphaFoldDB" id="T2IV09"/>
<feature type="transmembrane region" description="Helical" evidence="1">
    <location>
        <begin position="416"/>
        <end position="435"/>
    </location>
</feature>
<evidence type="ECO:0000313" key="3">
    <source>
        <dbReference type="Proteomes" id="UP000017981"/>
    </source>
</evidence>
<feature type="transmembrane region" description="Helical" evidence="1">
    <location>
        <begin position="467"/>
        <end position="485"/>
    </location>
</feature>
<keyword evidence="1" id="KW-0472">Membrane</keyword>